<keyword evidence="4" id="KW-1185">Reference proteome</keyword>
<proteinExistence type="predicted"/>
<reference evidence="3" key="1">
    <citation type="submission" date="2014-05" db="EMBL/GenBank/DDBJ databases">
        <authorList>
            <person name="Chronopoulou M."/>
        </authorList>
    </citation>
    <scope>NUCLEOTIDE SEQUENCE</scope>
    <source>
        <tissue evidence="3">Whole organism</tissue>
    </source>
</reference>
<evidence type="ECO:0000313" key="3">
    <source>
        <dbReference type="EMBL" id="CDW36876.1"/>
    </source>
</evidence>
<protein>
    <submittedName>
        <fullName evidence="2">(salmon louse) hypothetical protein</fullName>
    </submittedName>
</protein>
<dbReference type="Proteomes" id="UP000675881">
    <property type="component" value="Chromosome 4"/>
</dbReference>
<feature type="chain" id="PRO_5035992670" evidence="1">
    <location>
        <begin position="18"/>
        <end position="111"/>
    </location>
</feature>
<dbReference type="EMBL" id="HG994583">
    <property type="protein sequence ID" value="CAF2925054.1"/>
    <property type="molecule type" value="Genomic_DNA"/>
</dbReference>
<evidence type="ECO:0000256" key="1">
    <source>
        <dbReference type="SAM" id="SignalP"/>
    </source>
</evidence>
<dbReference type="EMBL" id="HACA01019515">
    <property type="protein sequence ID" value="CDW36876.1"/>
    <property type="molecule type" value="Transcribed_RNA"/>
</dbReference>
<feature type="signal peptide" evidence="1">
    <location>
        <begin position="1"/>
        <end position="17"/>
    </location>
</feature>
<evidence type="ECO:0000313" key="2">
    <source>
        <dbReference type="EMBL" id="CAF2925054.1"/>
    </source>
</evidence>
<evidence type="ECO:0000313" key="4">
    <source>
        <dbReference type="Proteomes" id="UP000675881"/>
    </source>
</evidence>
<dbReference type="AlphaFoldDB" id="A0A0K2UGS6"/>
<organism evidence="3">
    <name type="scientific">Lepeophtheirus salmonis</name>
    <name type="common">Salmon louse</name>
    <name type="synonym">Caligus salmonis</name>
    <dbReference type="NCBI Taxonomy" id="72036"/>
    <lineage>
        <taxon>Eukaryota</taxon>
        <taxon>Metazoa</taxon>
        <taxon>Ecdysozoa</taxon>
        <taxon>Arthropoda</taxon>
        <taxon>Crustacea</taxon>
        <taxon>Multicrustacea</taxon>
        <taxon>Hexanauplia</taxon>
        <taxon>Copepoda</taxon>
        <taxon>Siphonostomatoida</taxon>
        <taxon>Caligidae</taxon>
        <taxon>Lepeophtheirus</taxon>
    </lineage>
</organism>
<name>A0A0K2UGS6_LEPSM</name>
<accession>A0A0K2UGS6</accession>
<reference evidence="2" key="2">
    <citation type="submission" date="2021-02" db="EMBL/GenBank/DDBJ databases">
        <authorList>
            <person name="Bekaert M."/>
        </authorList>
    </citation>
    <scope>NUCLEOTIDE SEQUENCE</scope>
    <source>
        <strain evidence="2">IoA-00</strain>
    </source>
</reference>
<keyword evidence="1" id="KW-0732">Signal</keyword>
<sequence>MKSLLLFATCLIIFTSAQQMEVEEFLTDDLLDLLDEKTNEAEDAIEMSPCEEGMKSCPKEHICYMGACVPLKMPDFQKCPEEVNECNGDQMCYLGPSGEEICIPEPKKKNE</sequence>
<gene>
    <name evidence="2" type="ORF">LSAA_9291</name>
</gene>